<comment type="similarity">
    <text evidence="1">Belongs to the peptidase C40 family.</text>
</comment>
<protein>
    <recommendedName>
        <fullName evidence="5">NlpC/P60 domain-containing protein</fullName>
    </recommendedName>
</protein>
<dbReference type="PROSITE" id="PS51935">
    <property type="entry name" value="NLPC_P60"/>
    <property type="match status" value="1"/>
</dbReference>
<accession>A0ABP7B641</accession>
<dbReference type="Gene3D" id="3.90.1720.10">
    <property type="entry name" value="endopeptidase domain like (from Nostoc punctiforme)"/>
    <property type="match status" value="1"/>
</dbReference>
<evidence type="ECO:0000313" key="6">
    <source>
        <dbReference type="EMBL" id="GAA3649276.1"/>
    </source>
</evidence>
<evidence type="ECO:0000256" key="4">
    <source>
        <dbReference type="ARBA" id="ARBA00022807"/>
    </source>
</evidence>
<evidence type="ECO:0000259" key="5">
    <source>
        <dbReference type="PROSITE" id="PS51935"/>
    </source>
</evidence>
<evidence type="ECO:0000256" key="1">
    <source>
        <dbReference type="ARBA" id="ARBA00007074"/>
    </source>
</evidence>
<dbReference type="InterPro" id="IPR051794">
    <property type="entry name" value="PG_Endopeptidase_C40"/>
</dbReference>
<keyword evidence="7" id="KW-1185">Reference proteome</keyword>
<sequence length="260" mass="25905">MSLSAATDRIGAIQTMIQDLVEPRTTTSGTFGVSGASTVSATGAATATGATTVAGSTAEDFAAALRTAALGSSATADGVASGDDVVARARQYLGVPYVFGGEDATGMDCSGLVQRVFADLGVDVPRVVQDQADVGVEVPSLDQAQPGDLLVVKGEGHIVIYAGDGKIIHAPRPGKDVQLVDNYLSADEISTIRRIVPAGEASSTVGPVADVTATGGSPAQAPEIDAAQLLSVMQTMFASQATGLAQAMPAGGTLTTGLLG</sequence>
<dbReference type="InterPro" id="IPR000064">
    <property type="entry name" value="NLP_P60_dom"/>
</dbReference>
<feature type="domain" description="NlpC/P60" evidence="5">
    <location>
        <begin position="79"/>
        <end position="196"/>
    </location>
</feature>
<keyword evidence="4" id="KW-0788">Thiol protease</keyword>
<comment type="caution">
    <text evidence="6">The sequence shown here is derived from an EMBL/GenBank/DDBJ whole genome shotgun (WGS) entry which is preliminary data.</text>
</comment>
<organism evidence="6 7">
    <name type="scientific">Microbacterium marinilacus</name>
    <dbReference type="NCBI Taxonomy" id="415209"/>
    <lineage>
        <taxon>Bacteria</taxon>
        <taxon>Bacillati</taxon>
        <taxon>Actinomycetota</taxon>
        <taxon>Actinomycetes</taxon>
        <taxon>Micrococcales</taxon>
        <taxon>Microbacteriaceae</taxon>
        <taxon>Microbacterium</taxon>
    </lineage>
</organism>
<dbReference type="Pfam" id="PF00877">
    <property type="entry name" value="NLPC_P60"/>
    <property type="match status" value="1"/>
</dbReference>
<dbReference type="RefSeq" id="WP_221856293.1">
    <property type="nucleotide sequence ID" value="NZ_BAAAYV010000003.1"/>
</dbReference>
<evidence type="ECO:0000256" key="2">
    <source>
        <dbReference type="ARBA" id="ARBA00022670"/>
    </source>
</evidence>
<dbReference type="SUPFAM" id="SSF54001">
    <property type="entry name" value="Cysteine proteinases"/>
    <property type="match status" value="1"/>
</dbReference>
<dbReference type="PANTHER" id="PTHR47359">
    <property type="entry name" value="PEPTIDOGLYCAN DL-ENDOPEPTIDASE CWLO"/>
    <property type="match status" value="1"/>
</dbReference>
<dbReference type="InterPro" id="IPR038765">
    <property type="entry name" value="Papain-like_cys_pep_sf"/>
</dbReference>
<dbReference type="Proteomes" id="UP001410795">
    <property type="component" value="Unassembled WGS sequence"/>
</dbReference>
<reference evidence="7" key="1">
    <citation type="journal article" date="2019" name="Int. J. Syst. Evol. Microbiol.">
        <title>The Global Catalogue of Microorganisms (GCM) 10K type strain sequencing project: providing services to taxonomists for standard genome sequencing and annotation.</title>
        <authorList>
            <consortium name="The Broad Institute Genomics Platform"/>
            <consortium name="The Broad Institute Genome Sequencing Center for Infectious Disease"/>
            <person name="Wu L."/>
            <person name="Ma J."/>
        </authorList>
    </citation>
    <scope>NUCLEOTIDE SEQUENCE [LARGE SCALE GENOMIC DNA]</scope>
    <source>
        <strain evidence="7">JCM 16546</strain>
    </source>
</reference>
<evidence type="ECO:0000313" key="7">
    <source>
        <dbReference type="Proteomes" id="UP001410795"/>
    </source>
</evidence>
<name>A0ABP7B641_9MICO</name>
<keyword evidence="3" id="KW-0378">Hydrolase</keyword>
<keyword evidence="2" id="KW-0645">Protease</keyword>
<evidence type="ECO:0000256" key="3">
    <source>
        <dbReference type="ARBA" id="ARBA00022801"/>
    </source>
</evidence>
<proteinExistence type="inferred from homology"/>
<dbReference type="PANTHER" id="PTHR47359:SF3">
    <property type="entry name" value="NLP_P60 DOMAIN-CONTAINING PROTEIN-RELATED"/>
    <property type="match status" value="1"/>
</dbReference>
<gene>
    <name evidence="6" type="ORF">GCM10022202_06200</name>
</gene>
<dbReference type="EMBL" id="BAAAYV010000003">
    <property type="protein sequence ID" value="GAA3649276.1"/>
    <property type="molecule type" value="Genomic_DNA"/>
</dbReference>